<name>A0AAV1K9H1_9NEOP</name>
<proteinExistence type="predicted"/>
<feature type="transmembrane region" description="Helical" evidence="1">
    <location>
        <begin position="6"/>
        <end position="25"/>
    </location>
</feature>
<evidence type="ECO:0000256" key="1">
    <source>
        <dbReference type="SAM" id="Phobius"/>
    </source>
</evidence>
<dbReference type="Proteomes" id="UP001314205">
    <property type="component" value="Unassembled WGS sequence"/>
</dbReference>
<dbReference type="AlphaFoldDB" id="A0AAV1K9H1"/>
<comment type="caution">
    <text evidence="2">The sequence shown here is derived from an EMBL/GenBank/DDBJ whole genome shotgun (WGS) entry which is preliminary data.</text>
</comment>
<keyword evidence="1" id="KW-0812">Transmembrane</keyword>
<keyword evidence="1" id="KW-1133">Transmembrane helix</keyword>
<evidence type="ECO:0000313" key="2">
    <source>
        <dbReference type="EMBL" id="CAK1579510.1"/>
    </source>
</evidence>
<accession>A0AAV1K9H1</accession>
<organism evidence="2 3">
    <name type="scientific">Parnassius mnemosyne</name>
    <name type="common">clouded apollo</name>
    <dbReference type="NCBI Taxonomy" id="213953"/>
    <lineage>
        <taxon>Eukaryota</taxon>
        <taxon>Metazoa</taxon>
        <taxon>Ecdysozoa</taxon>
        <taxon>Arthropoda</taxon>
        <taxon>Hexapoda</taxon>
        <taxon>Insecta</taxon>
        <taxon>Pterygota</taxon>
        <taxon>Neoptera</taxon>
        <taxon>Endopterygota</taxon>
        <taxon>Lepidoptera</taxon>
        <taxon>Glossata</taxon>
        <taxon>Ditrysia</taxon>
        <taxon>Papilionoidea</taxon>
        <taxon>Papilionidae</taxon>
        <taxon>Parnassiinae</taxon>
        <taxon>Parnassini</taxon>
        <taxon>Parnassius</taxon>
        <taxon>Driopa</taxon>
    </lineage>
</organism>
<keyword evidence="3" id="KW-1185">Reference proteome</keyword>
<sequence>MVEAYVQHWTFILFETVAFFLVNKVSKEKKKTLMTIFRTNHNGITTDLAKMNFDSVYSTQNPNIAANCLVQSLLKVLDANTQKIVLSSRKKTIKLWITPGLLRCMQRMYNLDKK</sequence>
<evidence type="ECO:0000313" key="3">
    <source>
        <dbReference type="Proteomes" id="UP001314205"/>
    </source>
</evidence>
<gene>
    <name evidence="2" type="ORF">PARMNEM_LOCUS1443</name>
</gene>
<dbReference type="EMBL" id="CAVLGL010000002">
    <property type="protein sequence ID" value="CAK1579510.1"/>
    <property type="molecule type" value="Genomic_DNA"/>
</dbReference>
<protein>
    <submittedName>
        <fullName evidence="2">Uncharacterized protein</fullName>
    </submittedName>
</protein>
<keyword evidence="1" id="KW-0472">Membrane</keyword>
<reference evidence="2 3" key="1">
    <citation type="submission" date="2023-11" db="EMBL/GenBank/DDBJ databases">
        <authorList>
            <person name="Hedman E."/>
            <person name="Englund M."/>
            <person name="Stromberg M."/>
            <person name="Nyberg Akerstrom W."/>
            <person name="Nylinder S."/>
            <person name="Jareborg N."/>
            <person name="Kallberg Y."/>
            <person name="Kronander E."/>
        </authorList>
    </citation>
    <scope>NUCLEOTIDE SEQUENCE [LARGE SCALE GENOMIC DNA]</scope>
</reference>